<protein>
    <submittedName>
        <fullName evidence="3">Acyltransferase</fullName>
        <ecNumber evidence="3">2.3.1.-</ecNumber>
    </submittedName>
</protein>
<feature type="transmembrane region" description="Helical" evidence="1">
    <location>
        <begin position="180"/>
        <end position="202"/>
    </location>
</feature>
<feature type="transmembrane region" description="Helical" evidence="1">
    <location>
        <begin position="68"/>
        <end position="94"/>
    </location>
</feature>
<feature type="transmembrane region" description="Helical" evidence="1">
    <location>
        <begin position="338"/>
        <end position="360"/>
    </location>
</feature>
<proteinExistence type="predicted"/>
<dbReference type="Pfam" id="PF01757">
    <property type="entry name" value="Acyl_transf_3"/>
    <property type="match status" value="1"/>
</dbReference>
<dbReference type="InterPro" id="IPR002656">
    <property type="entry name" value="Acyl_transf_3_dom"/>
</dbReference>
<accession>A0ABV7K9L0</accession>
<feature type="transmembrane region" description="Helical" evidence="1">
    <location>
        <begin position="238"/>
        <end position="255"/>
    </location>
</feature>
<feature type="transmembrane region" description="Helical" evidence="1">
    <location>
        <begin position="115"/>
        <end position="134"/>
    </location>
</feature>
<keyword evidence="3" id="KW-0012">Acyltransferase</keyword>
<keyword evidence="4" id="KW-1185">Reference proteome</keyword>
<evidence type="ECO:0000313" key="3">
    <source>
        <dbReference type="EMBL" id="MFC3206257.1"/>
    </source>
</evidence>
<evidence type="ECO:0000256" key="1">
    <source>
        <dbReference type="SAM" id="Phobius"/>
    </source>
</evidence>
<sequence length="395" mass="44281">MSKPIEETIVSIRSFFAVPAPSLEPVRRTMSDRIRIARGLCIFFMTFVHVPPGIGGNVYDRDASFFDLVYFVLTRLAGLSSVSLLSVVSGFFIVSSLAKAGARPLLVAKLKTLGVPLLAWNLLMLALLTLYGLMRGKWQDMPDFTALGMADALVAFTGWPLDVPLWFLRDLFVCCLFSPLLYGALKRFPVATIGLLVVYTLFGEDLYLLQRPQLMLFFALGMWLRLSRTAEPAIDRTARWLLPGLAVMVALYLALRVENVLFGEMDDTLRLTLDTLLRITMAAGFWLLTDVILRSRFATGFLWFEPYAFFLFCSHAIFFHFAAIPFRRLFGNYGSDLFAVTFFALPLLAVIGAIIGLQLIDRSRKLLFLFNAGRGLDPMRRAVARDAQPARSRAG</sequence>
<gene>
    <name evidence="3" type="ORF">ACFOHJ_08555</name>
</gene>
<feature type="domain" description="Acyltransferase 3" evidence="2">
    <location>
        <begin position="34"/>
        <end position="354"/>
    </location>
</feature>
<comment type="caution">
    <text evidence="3">The sequence shown here is derived from an EMBL/GenBank/DDBJ whole genome shotgun (WGS) entry which is preliminary data.</text>
</comment>
<feature type="transmembrane region" description="Helical" evidence="1">
    <location>
        <begin position="36"/>
        <end position="56"/>
    </location>
</feature>
<feature type="transmembrane region" description="Helical" evidence="1">
    <location>
        <begin position="208"/>
        <end position="226"/>
    </location>
</feature>
<feature type="transmembrane region" description="Helical" evidence="1">
    <location>
        <begin position="146"/>
        <end position="168"/>
    </location>
</feature>
<name>A0ABV7K9L0_9HYPH</name>
<dbReference type="Proteomes" id="UP001595583">
    <property type="component" value="Unassembled WGS sequence"/>
</dbReference>
<feature type="transmembrane region" description="Helical" evidence="1">
    <location>
        <begin position="275"/>
        <end position="295"/>
    </location>
</feature>
<dbReference type="EMBL" id="JBHRTK010000010">
    <property type="protein sequence ID" value="MFC3206257.1"/>
    <property type="molecule type" value="Genomic_DNA"/>
</dbReference>
<reference evidence="4" key="1">
    <citation type="journal article" date="2019" name="Int. J. Syst. Evol. Microbiol.">
        <title>The Global Catalogue of Microorganisms (GCM) 10K type strain sequencing project: providing services to taxonomists for standard genome sequencing and annotation.</title>
        <authorList>
            <consortium name="The Broad Institute Genomics Platform"/>
            <consortium name="The Broad Institute Genome Sequencing Center for Infectious Disease"/>
            <person name="Wu L."/>
            <person name="Ma J."/>
        </authorList>
    </citation>
    <scope>NUCLEOTIDE SEQUENCE [LARGE SCALE GENOMIC DNA]</scope>
    <source>
        <strain evidence="4">KCTC 52165</strain>
    </source>
</reference>
<feature type="transmembrane region" description="Helical" evidence="1">
    <location>
        <begin position="307"/>
        <end position="326"/>
    </location>
</feature>
<organism evidence="3 4">
    <name type="scientific">Aquamicrobium soli</name>
    <dbReference type="NCBI Taxonomy" id="1811518"/>
    <lineage>
        <taxon>Bacteria</taxon>
        <taxon>Pseudomonadati</taxon>
        <taxon>Pseudomonadota</taxon>
        <taxon>Alphaproteobacteria</taxon>
        <taxon>Hyphomicrobiales</taxon>
        <taxon>Phyllobacteriaceae</taxon>
        <taxon>Aquamicrobium</taxon>
    </lineage>
</organism>
<dbReference type="EC" id="2.3.1.-" evidence="3"/>
<keyword evidence="1" id="KW-0472">Membrane</keyword>
<evidence type="ECO:0000313" key="4">
    <source>
        <dbReference type="Proteomes" id="UP001595583"/>
    </source>
</evidence>
<keyword evidence="1" id="KW-0812">Transmembrane</keyword>
<evidence type="ECO:0000259" key="2">
    <source>
        <dbReference type="Pfam" id="PF01757"/>
    </source>
</evidence>
<keyword evidence="3" id="KW-0808">Transferase</keyword>
<dbReference type="RefSeq" id="WP_378220072.1">
    <property type="nucleotide sequence ID" value="NZ_JBHRTK010000010.1"/>
</dbReference>
<keyword evidence="1" id="KW-1133">Transmembrane helix</keyword>
<dbReference type="GO" id="GO:0016746">
    <property type="term" value="F:acyltransferase activity"/>
    <property type="evidence" value="ECO:0007669"/>
    <property type="project" value="UniProtKB-KW"/>
</dbReference>